<evidence type="ECO:0008006" key="2">
    <source>
        <dbReference type="Google" id="ProtNLM"/>
    </source>
</evidence>
<organism evidence="1">
    <name type="scientific">bioreactor metagenome</name>
    <dbReference type="NCBI Taxonomy" id="1076179"/>
    <lineage>
        <taxon>unclassified sequences</taxon>
        <taxon>metagenomes</taxon>
        <taxon>ecological metagenomes</taxon>
    </lineage>
</organism>
<name>A0A644WM90_9ZZZZ</name>
<accession>A0A644WM90</accession>
<gene>
    <name evidence="1" type="ORF">SDC9_50889</name>
</gene>
<dbReference type="EMBL" id="VSSQ01001054">
    <property type="protein sequence ID" value="MPM04611.1"/>
    <property type="molecule type" value="Genomic_DNA"/>
</dbReference>
<protein>
    <recommendedName>
        <fullName evidence="2">GxxExxY protein</fullName>
    </recommendedName>
</protein>
<dbReference type="AlphaFoldDB" id="A0A644WM90"/>
<dbReference type="Pfam" id="PF13366">
    <property type="entry name" value="PDDEXK_3"/>
    <property type="match status" value="1"/>
</dbReference>
<sequence>MLYYKDESYAIFGAIFEVYKTLGNTFIESFYQKALEHEFTLRNIPFIPHKRIPAVYKGQEIGYYTPDFVCYDRIIVELKSRDNTTDEEQKQVINYLNLGKYDLGILVNFGTYPKVYVQRIVRKGASLTSVEEEEPPYYFE</sequence>
<dbReference type="InterPro" id="IPR026350">
    <property type="entry name" value="GxxExxY"/>
</dbReference>
<reference evidence="1" key="1">
    <citation type="submission" date="2019-08" db="EMBL/GenBank/DDBJ databases">
        <authorList>
            <person name="Kucharzyk K."/>
            <person name="Murdoch R.W."/>
            <person name="Higgins S."/>
            <person name="Loffler F."/>
        </authorList>
    </citation>
    <scope>NUCLEOTIDE SEQUENCE</scope>
</reference>
<comment type="caution">
    <text evidence="1">The sequence shown here is derived from an EMBL/GenBank/DDBJ whole genome shotgun (WGS) entry which is preliminary data.</text>
</comment>
<dbReference type="NCBIfam" id="TIGR04256">
    <property type="entry name" value="GxxExxY"/>
    <property type="match status" value="1"/>
</dbReference>
<proteinExistence type="predicted"/>
<evidence type="ECO:0000313" key="1">
    <source>
        <dbReference type="EMBL" id="MPM04611.1"/>
    </source>
</evidence>